<dbReference type="Gene3D" id="1.10.357.10">
    <property type="entry name" value="Tetracycline Repressor, domain 2"/>
    <property type="match status" value="1"/>
</dbReference>
<evidence type="ECO:0000256" key="1">
    <source>
        <dbReference type="ARBA" id="ARBA00023125"/>
    </source>
</evidence>
<reference evidence="5 6" key="1">
    <citation type="submission" date="2022-07" db="EMBL/GenBank/DDBJ databases">
        <title>Novel species in genus cellulomonas.</title>
        <authorList>
            <person name="Ye L."/>
        </authorList>
    </citation>
    <scope>NUCLEOTIDE SEQUENCE [LARGE SCALE GENOMIC DNA]</scope>
    <source>
        <strain evidence="6">zg-Y338</strain>
    </source>
</reference>
<dbReference type="InterPro" id="IPR001647">
    <property type="entry name" value="HTH_TetR"/>
</dbReference>
<accession>A0ABY5KYV9</accession>
<dbReference type="EMBL" id="CP101988">
    <property type="protein sequence ID" value="UUI74895.1"/>
    <property type="molecule type" value="Genomic_DNA"/>
</dbReference>
<evidence type="ECO:0000256" key="2">
    <source>
        <dbReference type="PROSITE-ProRule" id="PRU00335"/>
    </source>
</evidence>
<evidence type="ECO:0000259" key="4">
    <source>
        <dbReference type="PROSITE" id="PS50977"/>
    </source>
</evidence>
<evidence type="ECO:0000313" key="6">
    <source>
        <dbReference type="Proteomes" id="UP001316189"/>
    </source>
</evidence>
<dbReference type="RefSeq" id="WP_227570234.1">
    <property type="nucleotide sequence ID" value="NZ_CP101988.1"/>
</dbReference>
<feature type="region of interest" description="Disordered" evidence="3">
    <location>
        <begin position="1"/>
        <end position="31"/>
    </location>
</feature>
<dbReference type="PROSITE" id="PS50977">
    <property type="entry name" value="HTH_TETR_2"/>
    <property type="match status" value="1"/>
</dbReference>
<evidence type="ECO:0000256" key="3">
    <source>
        <dbReference type="SAM" id="MobiDB-lite"/>
    </source>
</evidence>
<sequence>MTAAHDENAAGAGAHPGAAAKGTTTAKGERRRAELAEAAAAIVREEGPGALTHRAVAARAGASLSATTYYFTGLDDLLTAAGQALVAAWVEHARAVAAQAAQDLRGAGAPADQAARLLASAVLPPGDDDAVRAHYEHLLGAGRVPALARAIAAGRAELDAVVAQVARLAGAEISPALVVAVVDGAVVTALTEQRPVRPGAAALLAQVLPGGS</sequence>
<feature type="domain" description="HTH tetR-type" evidence="4">
    <location>
        <begin position="29"/>
        <end position="89"/>
    </location>
</feature>
<dbReference type="InterPro" id="IPR041583">
    <property type="entry name" value="TetR_C_31"/>
</dbReference>
<name>A0ABY5KYV9_9CELL</name>
<evidence type="ECO:0000313" key="5">
    <source>
        <dbReference type="EMBL" id="UUI74895.1"/>
    </source>
</evidence>
<dbReference type="Pfam" id="PF17940">
    <property type="entry name" value="TetR_C_31"/>
    <property type="match status" value="1"/>
</dbReference>
<feature type="compositionally biased region" description="Low complexity" evidence="3">
    <location>
        <begin position="9"/>
        <end position="26"/>
    </location>
</feature>
<protein>
    <recommendedName>
        <fullName evidence="4">HTH tetR-type domain-containing protein</fullName>
    </recommendedName>
</protein>
<dbReference type="InterPro" id="IPR009057">
    <property type="entry name" value="Homeodomain-like_sf"/>
</dbReference>
<proteinExistence type="predicted"/>
<dbReference type="SUPFAM" id="SSF46689">
    <property type="entry name" value="Homeodomain-like"/>
    <property type="match status" value="1"/>
</dbReference>
<feature type="DNA-binding region" description="H-T-H motif" evidence="2">
    <location>
        <begin position="52"/>
        <end position="71"/>
    </location>
</feature>
<organism evidence="5 6">
    <name type="scientific">Cellulomonas chengniuliangii</name>
    <dbReference type="NCBI Taxonomy" id="2968084"/>
    <lineage>
        <taxon>Bacteria</taxon>
        <taxon>Bacillati</taxon>
        <taxon>Actinomycetota</taxon>
        <taxon>Actinomycetes</taxon>
        <taxon>Micrococcales</taxon>
        <taxon>Cellulomonadaceae</taxon>
        <taxon>Cellulomonas</taxon>
    </lineage>
</organism>
<dbReference type="Proteomes" id="UP001316189">
    <property type="component" value="Chromosome"/>
</dbReference>
<gene>
    <name evidence="5" type="ORF">NP064_14080</name>
</gene>
<keyword evidence="6" id="KW-1185">Reference proteome</keyword>
<keyword evidence="1 2" id="KW-0238">DNA-binding</keyword>